<feature type="coiled-coil region" evidence="1">
    <location>
        <begin position="356"/>
        <end position="390"/>
    </location>
</feature>
<dbReference type="STRING" id="7395.A0A1A9UNU8"/>
<dbReference type="PANTHER" id="PTHR24330">
    <property type="entry name" value="HOMEOBOX PROTEIN BARH-LIKE"/>
    <property type="match status" value="1"/>
</dbReference>
<feature type="compositionally biased region" description="Polar residues" evidence="2">
    <location>
        <begin position="86"/>
        <end position="96"/>
    </location>
</feature>
<keyword evidence="1" id="KW-0175">Coiled coil</keyword>
<reference evidence="3" key="1">
    <citation type="submission" date="2020-05" db="UniProtKB">
        <authorList>
            <consortium name="EnsemblMetazoa"/>
        </authorList>
    </citation>
    <scope>IDENTIFICATION</scope>
    <source>
        <strain evidence="3">TTRI</strain>
    </source>
</reference>
<evidence type="ECO:0000313" key="3">
    <source>
        <dbReference type="EnsemblMetazoa" id="GAUT010653-PA"/>
    </source>
</evidence>
<evidence type="ECO:0000313" key="4">
    <source>
        <dbReference type="Proteomes" id="UP000078200"/>
    </source>
</evidence>
<dbReference type="PANTHER" id="PTHR24330:SF19">
    <property type="entry name" value="MEDIATOR OF RNA POLYMERASE II TRANSCRIPTION SUBUNIT 29"/>
    <property type="match status" value="1"/>
</dbReference>
<dbReference type="EnsemblMetazoa" id="GAUT010653-RA">
    <property type="protein sequence ID" value="GAUT010653-PA"/>
    <property type="gene ID" value="GAUT010653"/>
</dbReference>
<keyword evidence="4" id="KW-1185">Reference proteome</keyword>
<feature type="compositionally biased region" description="Low complexity" evidence="2">
    <location>
        <begin position="97"/>
        <end position="144"/>
    </location>
</feature>
<accession>A0A1A9UNU8</accession>
<dbReference type="InterPro" id="IPR052145">
    <property type="entry name" value="Mediator/Homeobox_domain"/>
</dbReference>
<dbReference type="VEuPathDB" id="VectorBase:GAUT010653"/>
<evidence type="ECO:0000256" key="1">
    <source>
        <dbReference type="SAM" id="Coils"/>
    </source>
</evidence>
<feature type="region of interest" description="Disordered" evidence="2">
    <location>
        <begin position="202"/>
        <end position="229"/>
    </location>
</feature>
<feature type="coiled-coil region" evidence="1">
    <location>
        <begin position="555"/>
        <end position="589"/>
    </location>
</feature>
<feature type="compositionally biased region" description="Polar residues" evidence="2">
    <location>
        <begin position="616"/>
        <end position="638"/>
    </location>
</feature>
<dbReference type="SUPFAM" id="SSF81995">
    <property type="entry name" value="beta-sandwich domain of Sec23/24"/>
    <property type="match status" value="1"/>
</dbReference>
<dbReference type="AlphaFoldDB" id="A0A1A9UNU8"/>
<feature type="compositionally biased region" description="Polar residues" evidence="2">
    <location>
        <begin position="645"/>
        <end position="658"/>
    </location>
</feature>
<feature type="compositionally biased region" description="Low complexity" evidence="2">
    <location>
        <begin position="590"/>
        <end position="608"/>
    </location>
</feature>
<proteinExistence type="predicted"/>
<sequence length="693" mass="76635">TSEANKRKKLKTRSNATLSNSLGYSKDHLDAWLETCLKDASNAQLSSSSEFLDYNPSINNMTVTATANPVTMGRNMFPIAQQNHHTMQNSNSNLSLQQQQQQQQQQHQQQQQQQHQQQQQFALRTNPISNNMPNNYNNNNFNAPFSQGSQDFASLPPMVNIMGGNGGGNGNSSEHENNSTDVLDGSTNNPNINRGFRFSDPCLLNPSDNDSKLSGQNTPDKRTGTINDADNNTNKFFSILMEQIQLLHETNSKICRNLHETKVDIEALKHAPSWGLRHRRDSISGLSTHSQPMIFGGGFGGTQSPAPTYHSGAYTPGMMTDVVREVKEAARVREDALLNRVKALVEERQWSINESNLRIMRDLEELKSQVHHLRLERKESNKRINHLEAENKYMRQILASIFNSNRHVPDIIYENETLRPRKPFPHHARRAQPLNLQYGTIHHQSMPKTLSVDEQDEEPLHIIETPSTNSTVDMASAVNAQNAIEMRNSFSSSDGGSLSNDAGNNGNAKFTPVMSPPNFALVSSPPDDVKRKKDKIMAKPSKEKIGTDTGLEVSNQDLRREIKEAAAARKDADERIIALEKLVENLQVHATTSTTSTHHASATTSSTSIDVPLQPQPQQHLSNGDGSILLNNTGATSKTNKRAAYSTSSIKTNHNNKWPVNANASINSSSNSSSNLANSSPVKLSVAGPITDL</sequence>
<feature type="compositionally biased region" description="Polar residues" evidence="2">
    <location>
        <begin position="206"/>
        <end position="229"/>
    </location>
</feature>
<feature type="region of interest" description="Disordered" evidence="2">
    <location>
        <begin position="590"/>
        <end position="693"/>
    </location>
</feature>
<name>A0A1A9UNU8_GLOAU</name>
<evidence type="ECO:0000256" key="2">
    <source>
        <dbReference type="SAM" id="MobiDB-lite"/>
    </source>
</evidence>
<organism evidence="3 4">
    <name type="scientific">Glossina austeni</name>
    <name type="common">Savannah tsetse fly</name>
    <dbReference type="NCBI Taxonomy" id="7395"/>
    <lineage>
        <taxon>Eukaryota</taxon>
        <taxon>Metazoa</taxon>
        <taxon>Ecdysozoa</taxon>
        <taxon>Arthropoda</taxon>
        <taxon>Hexapoda</taxon>
        <taxon>Insecta</taxon>
        <taxon>Pterygota</taxon>
        <taxon>Neoptera</taxon>
        <taxon>Endopterygota</taxon>
        <taxon>Diptera</taxon>
        <taxon>Brachycera</taxon>
        <taxon>Muscomorpha</taxon>
        <taxon>Hippoboscoidea</taxon>
        <taxon>Glossinidae</taxon>
        <taxon>Glossina</taxon>
    </lineage>
</organism>
<feature type="region of interest" description="Disordered" evidence="2">
    <location>
        <begin position="86"/>
        <end position="190"/>
    </location>
</feature>
<dbReference type="Proteomes" id="UP000078200">
    <property type="component" value="Unassembled WGS sequence"/>
</dbReference>
<feature type="compositionally biased region" description="Low complexity" evidence="2">
    <location>
        <begin position="661"/>
        <end position="680"/>
    </location>
</feature>
<protein>
    <submittedName>
        <fullName evidence="3">Uncharacterized protein</fullName>
    </submittedName>
</protein>